<dbReference type="GO" id="GO:0006000">
    <property type="term" value="P:fructose metabolic process"/>
    <property type="evidence" value="ECO:0007669"/>
    <property type="project" value="InterPro"/>
</dbReference>
<keyword evidence="2" id="KW-0067">ATP-binding</keyword>
<dbReference type="Pfam" id="PF01591">
    <property type="entry name" value="6PF2K"/>
    <property type="match status" value="1"/>
</dbReference>
<name>A0A811Q0F3_9POAL</name>
<feature type="domain" description="6-phosphofructo-2-kinase" evidence="3">
    <location>
        <begin position="41"/>
        <end position="129"/>
    </location>
</feature>
<dbReference type="GO" id="GO:0005524">
    <property type="term" value="F:ATP binding"/>
    <property type="evidence" value="ECO:0007669"/>
    <property type="project" value="UniProtKB-KW"/>
</dbReference>
<keyword evidence="1" id="KW-0547">Nucleotide-binding</keyword>
<proteinExistence type="predicted"/>
<accession>A0A811Q0F3</accession>
<dbReference type="SUPFAM" id="SSF52540">
    <property type="entry name" value="P-loop containing nucleoside triphosphate hydrolases"/>
    <property type="match status" value="1"/>
</dbReference>
<reference evidence="4" key="1">
    <citation type="submission" date="2020-10" db="EMBL/GenBank/DDBJ databases">
        <authorList>
            <person name="Han B."/>
            <person name="Lu T."/>
            <person name="Zhao Q."/>
            <person name="Huang X."/>
            <person name="Zhao Y."/>
        </authorList>
    </citation>
    <scope>NUCLEOTIDE SEQUENCE</scope>
</reference>
<dbReference type="PANTHER" id="PTHR10606">
    <property type="entry name" value="6-PHOSPHOFRUCTO-2-KINASE/FRUCTOSE-2,6-BISPHOSPHATASE"/>
    <property type="match status" value="1"/>
</dbReference>
<evidence type="ECO:0000259" key="3">
    <source>
        <dbReference type="Pfam" id="PF01591"/>
    </source>
</evidence>
<evidence type="ECO:0000313" key="4">
    <source>
        <dbReference type="EMBL" id="CAD6252479.1"/>
    </source>
</evidence>
<evidence type="ECO:0000313" key="5">
    <source>
        <dbReference type="Proteomes" id="UP000604825"/>
    </source>
</evidence>
<dbReference type="Gene3D" id="3.40.50.300">
    <property type="entry name" value="P-loop containing nucleotide triphosphate hydrolases"/>
    <property type="match status" value="1"/>
</dbReference>
<dbReference type="PANTHER" id="PTHR10606:SF44">
    <property type="entry name" value="6-PHOSPHOFRUCTO 2-KINASE_FRUCTOSE 2,6-BISPHOSPHATASE LONG FORM"/>
    <property type="match status" value="1"/>
</dbReference>
<protein>
    <recommendedName>
        <fullName evidence="3">6-phosphofructo-2-kinase domain-containing protein</fullName>
    </recommendedName>
</protein>
<dbReference type="GO" id="GO:0005829">
    <property type="term" value="C:cytosol"/>
    <property type="evidence" value="ECO:0007669"/>
    <property type="project" value="TreeGrafter"/>
</dbReference>
<dbReference type="GO" id="GO:0006003">
    <property type="term" value="P:fructose 2,6-bisphosphate metabolic process"/>
    <property type="evidence" value="ECO:0007669"/>
    <property type="project" value="InterPro"/>
</dbReference>
<dbReference type="InterPro" id="IPR003094">
    <property type="entry name" value="6Pfruct_kin"/>
</dbReference>
<dbReference type="InterPro" id="IPR013079">
    <property type="entry name" value="6Phosfructo_kin"/>
</dbReference>
<dbReference type="Proteomes" id="UP000604825">
    <property type="component" value="Unassembled WGS sequence"/>
</dbReference>
<keyword evidence="5" id="KW-1185">Reference proteome</keyword>
<evidence type="ECO:0000256" key="1">
    <source>
        <dbReference type="ARBA" id="ARBA00022741"/>
    </source>
</evidence>
<gene>
    <name evidence="4" type="ORF">NCGR_LOCUS36131</name>
</gene>
<dbReference type="AlphaFoldDB" id="A0A811Q0F3"/>
<dbReference type="EMBL" id="CAJGYO010000009">
    <property type="protein sequence ID" value="CAD6252479.1"/>
    <property type="molecule type" value="Genomic_DNA"/>
</dbReference>
<evidence type="ECO:0000256" key="2">
    <source>
        <dbReference type="ARBA" id="ARBA00022840"/>
    </source>
</evidence>
<dbReference type="GO" id="GO:0003873">
    <property type="term" value="F:6-phosphofructo-2-kinase activity"/>
    <property type="evidence" value="ECO:0007669"/>
    <property type="project" value="InterPro"/>
</dbReference>
<dbReference type="InterPro" id="IPR027417">
    <property type="entry name" value="P-loop_NTPase"/>
</dbReference>
<comment type="caution">
    <text evidence="4">The sequence shown here is derived from an EMBL/GenBank/DDBJ whole genome shotgun (WGS) entry which is preliminary data.</text>
</comment>
<organism evidence="4 5">
    <name type="scientific">Miscanthus lutarioriparius</name>
    <dbReference type="NCBI Taxonomy" id="422564"/>
    <lineage>
        <taxon>Eukaryota</taxon>
        <taxon>Viridiplantae</taxon>
        <taxon>Streptophyta</taxon>
        <taxon>Embryophyta</taxon>
        <taxon>Tracheophyta</taxon>
        <taxon>Spermatophyta</taxon>
        <taxon>Magnoliopsida</taxon>
        <taxon>Liliopsida</taxon>
        <taxon>Poales</taxon>
        <taxon>Poaceae</taxon>
        <taxon>PACMAD clade</taxon>
        <taxon>Panicoideae</taxon>
        <taxon>Andropogonodae</taxon>
        <taxon>Andropogoneae</taxon>
        <taxon>Saccharinae</taxon>
        <taxon>Miscanthus</taxon>
    </lineage>
</organism>
<dbReference type="GO" id="GO:0004331">
    <property type="term" value="F:fructose-2,6-bisphosphate 2-phosphatase activity"/>
    <property type="evidence" value="ECO:0007669"/>
    <property type="project" value="TreeGrafter"/>
</dbReference>
<dbReference type="OrthoDB" id="267323at2759"/>
<sequence>MARSSWSMQSKLLLQRYRKKTMPEAARAVAAAAVAHRLQGSKEDRKLAIVLVGLPARGKTFTAVKLTRYLRWLGHETRHFNVGKYHCLKHGANQSLDFFRDDNPDRIEARNEVAALAMEDMIDWMHGGGQTCSVMVIYIYQERSNISSTKVSKGA</sequence>